<proteinExistence type="predicted"/>
<keyword evidence="1" id="KW-1133">Transmembrane helix</keyword>
<feature type="transmembrane region" description="Helical" evidence="1">
    <location>
        <begin position="90"/>
        <end position="111"/>
    </location>
</feature>
<organism evidence="4 5">
    <name type="scientific">Pedobacter nyackensis</name>
    <dbReference type="NCBI Taxonomy" id="475255"/>
    <lineage>
        <taxon>Bacteria</taxon>
        <taxon>Pseudomonadati</taxon>
        <taxon>Bacteroidota</taxon>
        <taxon>Sphingobacteriia</taxon>
        <taxon>Sphingobacteriales</taxon>
        <taxon>Sphingobacteriaceae</taxon>
        <taxon>Pedobacter</taxon>
    </lineage>
</organism>
<dbReference type="Proteomes" id="UP000192678">
    <property type="component" value="Unassembled WGS sequence"/>
</dbReference>
<dbReference type="EMBL" id="FWYB01000004">
    <property type="protein sequence ID" value="SMC87492.1"/>
    <property type="molecule type" value="Genomic_DNA"/>
</dbReference>
<dbReference type="OrthoDB" id="737880at2"/>
<dbReference type="Gene3D" id="3.55.50.30">
    <property type="match status" value="1"/>
</dbReference>
<gene>
    <name evidence="4" type="ORF">SAMN04488101_104229</name>
</gene>
<dbReference type="RefSeq" id="WP_084289336.1">
    <property type="nucleotide sequence ID" value="NZ_FWYB01000004.1"/>
</dbReference>
<dbReference type="Pfam" id="PF16344">
    <property type="entry name" value="FecR_C"/>
    <property type="match status" value="1"/>
</dbReference>
<dbReference type="GO" id="GO:0016989">
    <property type="term" value="F:sigma factor antagonist activity"/>
    <property type="evidence" value="ECO:0007669"/>
    <property type="project" value="TreeGrafter"/>
</dbReference>
<dbReference type="Pfam" id="PF04773">
    <property type="entry name" value="FecR"/>
    <property type="match status" value="1"/>
</dbReference>
<dbReference type="InterPro" id="IPR012373">
    <property type="entry name" value="Ferrdict_sens_TM"/>
</dbReference>
<dbReference type="Gene3D" id="2.60.120.1440">
    <property type="match status" value="1"/>
</dbReference>
<sequence>MMSKPDNNDQPEWEQILRSLEQGYEVTEDRLNELTVDERAYISEITDKQKLGEAVASLEAIDLKADWGLVSSQLDEASVNKRTVALFSKWARYAAILFLPVALTVGLYLTLSDKQPKQDQLARKHENRGANKVTLILGDGREIELDSQQSIKTSDGTQIQTDADHGLVYTTEKNENRSAIFNTLVIPKGADYKLLLDDLTEIWLNSDSRIKYQVNFNATKTREVYLEKGEAYFKVAKNPNKPFIVRSALMSLQVLGTSFNMNTYSNEVQTTLVEGKVKLESFGSREQMLLNPGQQGNFDKFTGSLKKQDVDVFPFVAWKDGIIVFQNENMGELMAQLGRLYDYEIEFKDQSLKQLHYTGRADKSESIQNILAIIQETANLKFMIKERRITVGKQ</sequence>
<dbReference type="PANTHER" id="PTHR30273:SF2">
    <property type="entry name" value="PROTEIN FECR"/>
    <property type="match status" value="1"/>
</dbReference>
<keyword evidence="1" id="KW-0812">Transmembrane</keyword>
<reference evidence="4 5" key="1">
    <citation type="submission" date="2017-04" db="EMBL/GenBank/DDBJ databases">
        <authorList>
            <person name="Afonso C.L."/>
            <person name="Miller P.J."/>
            <person name="Scott M.A."/>
            <person name="Spackman E."/>
            <person name="Goraichik I."/>
            <person name="Dimitrov K.M."/>
            <person name="Suarez D.L."/>
            <person name="Swayne D.E."/>
        </authorList>
    </citation>
    <scope>NUCLEOTIDE SEQUENCE [LARGE SCALE GENOMIC DNA]</scope>
    <source>
        <strain evidence="4 5">DSM 19625</strain>
    </source>
</reference>
<dbReference type="PANTHER" id="PTHR30273">
    <property type="entry name" value="PERIPLASMIC SIGNAL SENSOR AND SIGMA FACTOR ACTIVATOR FECR-RELATED"/>
    <property type="match status" value="1"/>
</dbReference>
<evidence type="ECO:0000313" key="5">
    <source>
        <dbReference type="Proteomes" id="UP000192678"/>
    </source>
</evidence>
<dbReference type="InterPro" id="IPR006860">
    <property type="entry name" value="FecR"/>
</dbReference>
<dbReference type="STRING" id="475255.SAMN04488101_104229"/>
<evidence type="ECO:0000256" key="1">
    <source>
        <dbReference type="SAM" id="Phobius"/>
    </source>
</evidence>
<name>A0A1W2CRI4_9SPHI</name>
<keyword evidence="1" id="KW-0472">Membrane</keyword>
<feature type="domain" description="Protein FecR C-terminal" evidence="3">
    <location>
        <begin position="323"/>
        <end position="391"/>
    </location>
</feature>
<dbReference type="AlphaFoldDB" id="A0A1W2CRI4"/>
<accession>A0A1W2CRI4</accession>
<keyword evidence="5" id="KW-1185">Reference proteome</keyword>
<protein>
    <submittedName>
        <fullName evidence="4">FecR family protein</fullName>
    </submittedName>
</protein>
<dbReference type="InterPro" id="IPR032508">
    <property type="entry name" value="FecR_C"/>
</dbReference>
<feature type="domain" description="FecR protein" evidence="2">
    <location>
        <begin position="184"/>
        <end position="278"/>
    </location>
</feature>
<evidence type="ECO:0000259" key="3">
    <source>
        <dbReference type="Pfam" id="PF16344"/>
    </source>
</evidence>
<evidence type="ECO:0000313" key="4">
    <source>
        <dbReference type="EMBL" id="SMC87492.1"/>
    </source>
</evidence>
<evidence type="ECO:0000259" key="2">
    <source>
        <dbReference type="Pfam" id="PF04773"/>
    </source>
</evidence>